<gene>
    <name evidence="2" type="ORF">PSTT_17002</name>
</gene>
<dbReference type="AlphaFoldDB" id="A0A2S4UAC3"/>
<comment type="caution">
    <text evidence="2">The sequence shown here is derived from an EMBL/GenBank/DDBJ whole genome shotgun (WGS) entry which is preliminary data.</text>
</comment>
<proteinExistence type="predicted"/>
<organism evidence="2 3">
    <name type="scientific">Puccinia striiformis</name>
    <dbReference type="NCBI Taxonomy" id="27350"/>
    <lineage>
        <taxon>Eukaryota</taxon>
        <taxon>Fungi</taxon>
        <taxon>Dikarya</taxon>
        <taxon>Basidiomycota</taxon>
        <taxon>Pucciniomycotina</taxon>
        <taxon>Pucciniomycetes</taxon>
        <taxon>Pucciniales</taxon>
        <taxon>Pucciniaceae</taxon>
        <taxon>Puccinia</taxon>
    </lineage>
</organism>
<dbReference type="EMBL" id="PKSL01000454">
    <property type="protein sequence ID" value="POV94124.1"/>
    <property type="molecule type" value="Genomic_DNA"/>
</dbReference>
<dbReference type="PANTHER" id="PTHR33069">
    <property type="entry name" value="CHROMOSOME 7, WHOLE GENOME SHOTGUN SEQUENCE-RELATED"/>
    <property type="match status" value="1"/>
</dbReference>
<feature type="non-terminal residue" evidence="2">
    <location>
        <position position="1"/>
    </location>
</feature>
<dbReference type="VEuPathDB" id="FungiDB:PSTT_17002"/>
<dbReference type="Proteomes" id="UP000239156">
    <property type="component" value="Unassembled WGS sequence"/>
</dbReference>
<evidence type="ECO:0000256" key="1">
    <source>
        <dbReference type="SAM" id="MobiDB-lite"/>
    </source>
</evidence>
<dbReference type="VEuPathDB" id="FungiDB:PSHT_03278"/>
<accession>A0A2S4UAC3</accession>
<protein>
    <submittedName>
        <fullName evidence="2">Uncharacterized protein</fullName>
    </submittedName>
</protein>
<name>A0A2S4UAC3_9BASI</name>
<reference evidence="2" key="1">
    <citation type="submission" date="2017-12" db="EMBL/GenBank/DDBJ databases">
        <title>Gene loss provides genomic basis for host adaptation in cereal stripe rust fungi.</title>
        <authorList>
            <person name="Xia C."/>
        </authorList>
    </citation>
    <scope>NUCLEOTIDE SEQUENCE [LARGE SCALE GENOMIC DNA]</scope>
    <source>
        <strain evidence="2">93-210</strain>
    </source>
</reference>
<dbReference type="PANTHER" id="PTHR33069:SF3">
    <property type="entry name" value="DYNEIN HEAVY CHAIN TAIL DOMAIN-CONTAINING PROTEIN"/>
    <property type="match status" value="1"/>
</dbReference>
<dbReference type="VEuPathDB" id="FungiDB:PSHT_08704"/>
<sequence length="827" mass="94246">KYGDPSGSDTRQGPTDRGTDGFTATPRGPVCFFGRPPSMGTISFQAPLHFVVFSGLGLIDIDLSLRQAPEDTMADSETESSSPTESTECQQLASFWKDYARRSGTECNKTIRQAYKVLKGSDLDIIQDEWQEKAESLNSTIEVLTSLTTILPRRNRSAFRQHMIKLAHLTMPLIKLIRIFYNDFSSRTRKNLRFTLDTELNSETLTQLHKSATEVTGSFVILGYTLRASYDKNSLAYDHNLIPKRIQVISQTLDSTLMDALMADMKNCTMADSGNSLSERIATVIKTLTLLALRYHPSRRHAELDHSPGMETEELSQRQVDQKVMLLGRLESRYLPSIKNDLRTLSTALDPPHINPEEHPSFDIELTMETLTNVYQTIQVTSRFVRSVAIYTPVPMSTHDHHYKRCKAYRSKCLMSDVDGLEYKLSDVFADYVRLLNSWKLPIDHLEGPRYRRLAAREKTAICLRSIDQIISSSQGSDFALLQTMWEGMDPPLTRTLESLANLIDCHKENHSALRKQVVKLARSTVTLIKLQTTLYNKISNTITNNMHFTMGTEINSKTLSLLHGYPNQILQQCDSYIRDLQESHDKGSMTMAKMKSLHMSPGPDGGPRDIDCLEQKIQRLFLTYIRMVESWNLASDHSEDPDDRLTTPREETAMCLHTIDQMIKWYQASDFAFLQRTSQWMISSLISTLGPISNLTTLDQENNSALRIQVVKMANLTLPLIKLLTIFYDKISNTTTQKLQFTMIFEQDILTMIAIDSMRFRIAKISETVDSNVAFLDSRAVPSSLKIDHSLLQTDFKTWLFEWQGVWHMAKKNFLDSIHLPEEANQ</sequence>
<feature type="region of interest" description="Disordered" evidence="1">
    <location>
        <begin position="1"/>
        <end position="28"/>
    </location>
</feature>
<evidence type="ECO:0000313" key="3">
    <source>
        <dbReference type="Proteomes" id="UP000239156"/>
    </source>
</evidence>
<evidence type="ECO:0000313" key="2">
    <source>
        <dbReference type="EMBL" id="POV94124.1"/>
    </source>
</evidence>
<keyword evidence="3" id="KW-1185">Reference proteome</keyword>